<dbReference type="RefSeq" id="WP_382402145.1">
    <property type="nucleotide sequence ID" value="NZ_JBHSWH010000001.1"/>
</dbReference>
<keyword evidence="1" id="KW-0472">Membrane</keyword>
<evidence type="ECO:0000313" key="3">
    <source>
        <dbReference type="Proteomes" id="UP001596298"/>
    </source>
</evidence>
<dbReference type="Gene3D" id="1.20.140.160">
    <property type="match status" value="1"/>
</dbReference>
<sequence length="495" mass="53893">MRVRDHQDGQLEEFIAARTQDLHHDAYQFTAAQQPAEELVIAVLAAMRREQIDMAQAGSTARLRMARASVRDNTPTQDSDPSQLAARFRPLTRLSPRQRAVLALQVVDNYDERETSRVLRMTTRAVTDTIRSIPYDELPGASPHSGELRSLLEDFGDLATAPSASTTLADVRAAPPPPRRPWWTYVAALLVIALTVGTLVISQSRYEEWAHSPKGLNHIHGTHFPAYTEGYKLVAIHDVKPGPPAEFSVDGSGAVTMNCADLRPGLGISSSSELNSGTYFNAACSAKAQQPQLIPAGGQTSVSINDSSRPSWPVAVYRKVSWEDYPVATGHFVVARDKTVDALRRQTGRNGQRITPLAAGTVLTMRGPAGSPNGTFRGQLELPASAGATELDITGLLSPTTTGRFRVRLNGQAPWMNCASSNVTRMTLHPDDWCGLYDRHIPQVDFSTVDASSTLRTRRITVELSVQHARGPWTLQVVADRYKTDASAVDDGANG</sequence>
<name>A0ABW2AIT0_9MICO</name>
<reference evidence="3" key="1">
    <citation type="journal article" date="2019" name="Int. J. Syst. Evol. Microbiol.">
        <title>The Global Catalogue of Microorganisms (GCM) 10K type strain sequencing project: providing services to taxonomists for standard genome sequencing and annotation.</title>
        <authorList>
            <consortium name="The Broad Institute Genomics Platform"/>
            <consortium name="The Broad Institute Genome Sequencing Center for Infectious Disease"/>
            <person name="Wu L."/>
            <person name="Ma J."/>
        </authorList>
    </citation>
    <scope>NUCLEOTIDE SEQUENCE [LARGE SCALE GENOMIC DNA]</scope>
    <source>
        <strain evidence="3">CCUG 58127</strain>
    </source>
</reference>
<protein>
    <recommendedName>
        <fullName evidence="4">RNA polymerase sigma factor 70 region 4 type 2 domain-containing protein</fullName>
    </recommendedName>
</protein>
<dbReference type="EMBL" id="JBHSWH010000001">
    <property type="protein sequence ID" value="MFC6706256.1"/>
    <property type="molecule type" value="Genomic_DNA"/>
</dbReference>
<evidence type="ECO:0000256" key="1">
    <source>
        <dbReference type="SAM" id="Phobius"/>
    </source>
</evidence>
<evidence type="ECO:0008006" key="4">
    <source>
        <dbReference type="Google" id="ProtNLM"/>
    </source>
</evidence>
<evidence type="ECO:0000313" key="2">
    <source>
        <dbReference type="EMBL" id="MFC6706256.1"/>
    </source>
</evidence>
<organism evidence="2 3">
    <name type="scientific">Flexivirga alba</name>
    <dbReference type="NCBI Taxonomy" id="702742"/>
    <lineage>
        <taxon>Bacteria</taxon>
        <taxon>Bacillati</taxon>
        <taxon>Actinomycetota</taxon>
        <taxon>Actinomycetes</taxon>
        <taxon>Micrococcales</taxon>
        <taxon>Dermacoccaceae</taxon>
        <taxon>Flexivirga</taxon>
    </lineage>
</organism>
<keyword evidence="1" id="KW-0812">Transmembrane</keyword>
<keyword evidence="1" id="KW-1133">Transmembrane helix</keyword>
<comment type="caution">
    <text evidence="2">The sequence shown here is derived from an EMBL/GenBank/DDBJ whole genome shotgun (WGS) entry which is preliminary data.</text>
</comment>
<gene>
    <name evidence="2" type="ORF">ACFQDH_13545</name>
</gene>
<keyword evidence="3" id="KW-1185">Reference proteome</keyword>
<feature type="transmembrane region" description="Helical" evidence="1">
    <location>
        <begin position="182"/>
        <end position="201"/>
    </location>
</feature>
<dbReference type="Proteomes" id="UP001596298">
    <property type="component" value="Unassembled WGS sequence"/>
</dbReference>
<proteinExistence type="predicted"/>
<accession>A0ABW2AIT0</accession>